<proteinExistence type="predicted"/>
<name>A0A4U8V006_STECR</name>
<dbReference type="AlphaFoldDB" id="A0A4U8V006"/>
<dbReference type="EMBL" id="AZBU02000001">
    <property type="protein sequence ID" value="TMS39186.1"/>
    <property type="molecule type" value="Genomic_DNA"/>
</dbReference>
<evidence type="ECO:0000313" key="2">
    <source>
        <dbReference type="Proteomes" id="UP000298663"/>
    </source>
</evidence>
<dbReference type="Proteomes" id="UP000298663">
    <property type="component" value="Unassembled WGS sequence"/>
</dbReference>
<keyword evidence="2" id="KW-1185">Reference proteome</keyword>
<sequence length="68" mass="7884">MGKTALHDTFNAVQFNPLFSGQFVFGTTTPSNYKTAEHYLKLTWCPSGINKQDIEIIMWICCYEYKKI</sequence>
<reference evidence="1 2" key="1">
    <citation type="journal article" date="2015" name="Genome Biol.">
        <title>Comparative genomics of Steinernema reveals deeply conserved gene regulatory networks.</title>
        <authorList>
            <person name="Dillman A.R."/>
            <person name="Macchietto M."/>
            <person name="Porter C.F."/>
            <person name="Rogers A."/>
            <person name="Williams B."/>
            <person name="Antoshechkin I."/>
            <person name="Lee M.M."/>
            <person name="Goodwin Z."/>
            <person name="Lu X."/>
            <person name="Lewis E.E."/>
            <person name="Goodrich-Blair H."/>
            <person name="Stock S.P."/>
            <person name="Adams B.J."/>
            <person name="Sternberg P.W."/>
            <person name="Mortazavi A."/>
        </authorList>
    </citation>
    <scope>NUCLEOTIDE SEQUENCE [LARGE SCALE GENOMIC DNA]</scope>
    <source>
        <strain evidence="1 2">ALL</strain>
    </source>
</reference>
<organism evidence="1 2">
    <name type="scientific">Steinernema carpocapsae</name>
    <name type="common">Entomopathogenic nematode</name>
    <dbReference type="NCBI Taxonomy" id="34508"/>
    <lineage>
        <taxon>Eukaryota</taxon>
        <taxon>Metazoa</taxon>
        <taxon>Ecdysozoa</taxon>
        <taxon>Nematoda</taxon>
        <taxon>Chromadorea</taxon>
        <taxon>Rhabditida</taxon>
        <taxon>Tylenchina</taxon>
        <taxon>Panagrolaimomorpha</taxon>
        <taxon>Strongyloidoidea</taxon>
        <taxon>Steinernematidae</taxon>
        <taxon>Steinernema</taxon>
    </lineage>
</organism>
<evidence type="ECO:0000313" key="1">
    <source>
        <dbReference type="EMBL" id="TMS39186.1"/>
    </source>
</evidence>
<comment type="caution">
    <text evidence="1">The sequence shown here is derived from an EMBL/GenBank/DDBJ whole genome shotgun (WGS) entry which is preliminary data.</text>
</comment>
<gene>
    <name evidence="1" type="ORF">L596_005753</name>
</gene>
<protein>
    <submittedName>
        <fullName evidence="1">Uncharacterized protein</fullName>
    </submittedName>
</protein>
<reference evidence="1 2" key="2">
    <citation type="journal article" date="2019" name="G3 (Bethesda)">
        <title>Hybrid Assembly of the Genome of the Entomopathogenic Nematode Steinernema carpocapsae Identifies the X-Chromosome.</title>
        <authorList>
            <person name="Serra L."/>
            <person name="Macchietto M."/>
            <person name="Macias-Munoz A."/>
            <person name="McGill C.J."/>
            <person name="Rodriguez I.M."/>
            <person name="Rodriguez B."/>
            <person name="Murad R."/>
            <person name="Mortazavi A."/>
        </authorList>
    </citation>
    <scope>NUCLEOTIDE SEQUENCE [LARGE SCALE GENOMIC DNA]</scope>
    <source>
        <strain evidence="1 2">ALL</strain>
    </source>
</reference>
<accession>A0A4U8V006</accession>